<evidence type="ECO:0000313" key="4">
    <source>
        <dbReference type="EMBL" id="GAA3153495.1"/>
    </source>
</evidence>
<evidence type="ECO:0000256" key="2">
    <source>
        <dbReference type="SAM" id="Phobius"/>
    </source>
</evidence>
<organism evidence="4 5">
    <name type="scientific">Blastococcus jejuensis</name>
    <dbReference type="NCBI Taxonomy" id="351224"/>
    <lineage>
        <taxon>Bacteria</taxon>
        <taxon>Bacillati</taxon>
        <taxon>Actinomycetota</taxon>
        <taxon>Actinomycetes</taxon>
        <taxon>Geodermatophilales</taxon>
        <taxon>Geodermatophilaceae</taxon>
        <taxon>Blastococcus</taxon>
    </lineage>
</organism>
<comment type="caution">
    <text evidence="4">The sequence shown here is derived from an EMBL/GenBank/DDBJ whole genome shotgun (WGS) entry which is preliminary data.</text>
</comment>
<name>A0ABP6NMK6_9ACTN</name>
<keyword evidence="5" id="KW-1185">Reference proteome</keyword>
<dbReference type="RefSeq" id="WP_344686476.1">
    <property type="nucleotide sequence ID" value="NZ_BAAAVV010000001.1"/>
</dbReference>
<proteinExistence type="predicted"/>
<evidence type="ECO:0000259" key="3">
    <source>
        <dbReference type="Pfam" id="PF10708"/>
    </source>
</evidence>
<keyword evidence="2" id="KW-0812">Transmembrane</keyword>
<feature type="region of interest" description="Disordered" evidence="1">
    <location>
        <begin position="38"/>
        <end position="67"/>
    </location>
</feature>
<accession>A0ABP6NMK6</accession>
<dbReference type="EMBL" id="BAAAVV010000001">
    <property type="protein sequence ID" value="GAA3153495.1"/>
    <property type="molecule type" value="Genomic_DNA"/>
</dbReference>
<keyword evidence="2" id="KW-1133">Transmembrane helix</keyword>
<dbReference type="Pfam" id="PF10708">
    <property type="entry name" value="DUF2510"/>
    <property type="match status" value="1"/>
</dbReference>
<evidence type="ECO:0000256" key="1">
    <source>
        <dbReference type="SAM" id="MobiDB-lite"/>
    </source>
</evidence>
<dbReference type="InterPro" id="IPR018929">
    <property type="entry name" value="DUF2510"/>
</dbReference>
<feature type="transmembrane region" description="Helical" evidence="2">
    <location>
        <begin position="73"/>
        <end position="93"/>
    </location>
</feature>
<feature type="compositionally biased region" description="Pro residues" evidence="1">
    <location>
        <begin position="50"/>
        <end position="65"/>
    </location>
</feature>
<sequence length="294" mass="30784">MTHPDGPSTPPGWYPDPDGAPGFVRWWNGISWSDVATPAGPGVTVQQPPGYAPRPPAPVVPPPAAPGSGPRTGLIVGLGVLGLVLVVLIGFLVSNSGGEDAVAGPSTPTVPGPPPAAGPTFPPGTVRIIDEAAGISYPFLGDGWYEWDLGVQYEISEIAGQYFTTQEVVPEGGIFIAQCTSGPLTDAYGWGGPATLQPTVRTVADSARANYYPGPNERQVLRDEPRTVDGHAAHLYEFNLSWDAPGYDASGERAAMLLIDVGRASPALLYISIPNTHAELYGVIDRVLEDVDVL</sequence>
<feature type="region of interest" description="Disordered" evidence="1">
    <location>
        <begin position="100"/>
        <end position="119"/>
    </location>
</feature>
<evidence type="ECO:0000313" key="5">
    <source>
        <dbReference type="Proteomes" id="UP001499924"/>
    </source>
</evidence>
<keyword evidence="2" id="KW-0472">Membrane</keyword>
<feature type="domain" description="DUF2510" evidence="3">
    <location>
        <begin position="11"/>
        <end position="42"/>
    </location>
</feature>
<gene>
    <name evidence="4" type="ORF">GCM10010531_00540</name>
</gene>
<feature type="compositionally biased region" description="Pro residues" evidence="1">
    <location>
        <begin position="108"/>
        <end position="119"/>
    </location>
</feature>
<dbReference type="Proteomes" id="UP001499924">
    <property type="component" value="Unassembled WGS sequence"/>
</dbReference>
<reference evidence="5" key="1">
    <citation type="journal article" date="2019" name="Int. J. Syst. Evol. Microbiol.">
        <title>The Global Catalogue of Microorganisms (GCM) 10K type strain sequencing project: providing services to taxonomists for standard genome sequencing and annotation.</title>
        <authorList>
            <consortium name="The Broad Institute Genomics Platform"/>
            <consortium name="The Broad Institute Genome Sequencing Center for Infectious Disease"/>
            <person name="Wu L."/>
            <person name="Ma J."/>
        </authorList>
    </citation>
    <scope>NUCLEOTIDE SEQUENCE [LARGE SCALE GENOMIC DNA]</scope>
    <source>
        <strain evidence="5">JCM 15614</strain>
    </source>
</reference>
<protein>
    <recommendedName>
        <fullName evidence="3">DUF2510 domain-containing protein</fullName>
    </recommendedName>
</protein>